<dbReference type="Pfam" id="PF08454">
    <property type="entry name" value="RIH_assoc"/>
    <property type="match status" value="1"/>
</dbReference>
<dbReference type="VEuPathDB" id="FungiDB:H257_04824"/>
<dbReference type="GO" id="GO:0070679">
    <property type="term" value="F:inositol 1,4,5 trisphosphate binding"/>
    <property type="evidence" value="ECO:0007669"/>
    <property type="project" value="InterPro"/>
</dbReference>
<evidence type="ECO:0000259" key="14">
    <source>
        <dbReference type="Pfam" id="PF00520"/>
    </source>
</evidence>
<feature type="transmembrane region" description="Helical" evidence="13">
    <location>
        <begin position="2577"/>
        <end position="2598"/>
    </location>
</feature>
<feature type="domain" description="RIH" evidence="15">
    <location>
        <begin position="1155"/>
        <end position="1311"/>
    </location>
</feature>
<dbReference type="Gene3D" id="1.25.10.30">
    <property type="entry name" value="IP3 receptor type 1 binding core, RIH domain"/>
    <property type="match status" value="1"/>
</dbReference>
<evidence type="ECO:0000256" key="3">
    <source>
        <dbReference type="ARBA" id="ARBA00022448"/>
    </source>
</evidence>
<keyword evidence="11" id="KW-0407">Ion channel</keyword>
<dbReference type="InterPro" id="IPR013662">
    <property type="entry name" value="RIH_assoc-dom"/>
</dbReference>
<evidence type="ECO:0000313" key="18">
    <source>
        <dbReference type="EMBL" id="ETV83091.1"/>
    </source>
</evidence>
<evidence type="ECO:0000256" key="9">
    <source>
        <dbReference type="ARBA" id="ARBA00023170"/>
    </source>
</evidence>
<dbReference type="PRINTS" id="PR00779">
    <property type="entry name" value="INSP3RECEPTR"/>
</dbReference>
<feature type="compositionally biased region" description="Polar residues" evidence="12">
    <location>
        <begin position="935"/>
        <end position="964"/>
    </location>
</feature>
<feature type="region of interest" description="Disordered" evidence="12">
    <location>
        <begin position="2045"/>
        <end position="2079"/>
    </location>
</feature>
<feature type="transmembrane region" description="Helical" evidence="13">
    <location>
        <begin position="2339"/>
        <end position="2361"/>
    </location>
</feature>
<evidence type="ECO:0000256" key="10">
    <source>
        <dbReference type="ARBA" id="ARBA00023286"/>
    </source>
</evidence>
<protein>
    <recommendedName>
        <fullName evidence="19">RyR/IP3R Homology associated domain-containing protein</fullName>
    </recommendedName>
</protein>
<keyword evidence="7" id="KW-0406">Ion transport</keyword>
<dbReference type="Pfam" id="PF00520">
    <property type="entry name" value="Ion_trans"/>
    <property type="match status" value="1"/>
</dbReference>
<dbReference type="InterPro" id="IPR035910">
    <property type="entry name" value="RyR/IP3R_RIH_dom_sf"/>
</dbReference>
<evidence type="ECO:0000256" key="6">
    <source>
        <dbReference type="ARBA" id="ARBA00022989"/>
    </source>
</evidence>
<dbReference type="SUPFAM" id="SSF82109">
    <property type="entry name" value="MIR domain"/>
    <property type="match status" value="1"/>
</dbReference>
<dbReference type="OrthoDB" id="76898at2759"/>
<keyword evidence="8 13" id="KW-0472">Membrane</keyword>
<accession>W4GUX3</accession>
<feature type="transmembrane region" description="Helical" evidence="13">
    <location>
        <begin position="2461"/>
        <end position="2482"/>
    </location>
</feature>
<dbReference type="SUPFAM" id="SSF100909">
    <property type="entry name" value="IP3 receptor type 1 binding core, domain 2"/>
    <property type="match status" value="2"/>
</dbReference>
<evidence type="ECO:0000259" key="16">
    <source>
        <dbReference type="Pfam" id="PF08454"/>
    </source>
</evidence>
<feature type="region of interest" description="Disordered" evidence="12">
    <location>
        <begin position="2374"/>
        <end position="2398"/>
    </location>
</feature>
<dbReference type="Pfam" id="PF01365">
    <property type="entry name" value="RYDR_ITPR"/>
    <property type="match status" value="2"/>
</dbReference>
<dbReference type="InterPro" id="IPR015925">
    <property type="entry name" value="Ryanodine_IP3_receptor"/>
</dbReference>
<evidence type="ECO:0000256" key="4">
    <source>
        <dbReference type="ARBA" id="ARBA00022692"/>
    </source>
</evidence>
<dbReference type="InterPro" id="IPR000493">
    <property type="entry name" value="InsP3_rcpt"/>
</dbReference>
<evidence type="ECO:0000256" key="8">
    <source>
        <dbReference type="ARBA" id="ARBA00023136"/>
    </source>
</evidence>
<evidence type="ECO:0008006" key="19">
    <source>
        <dbReference type="Google" id="ProtNLM"/>
    </source>
</evidence>
<feature type="region of interest" description="Disordered" evidence="12">
    <location>
        <begin position="931"/>
        <end position="967"/>
    </location>
</feature>
<keyword evidence="3" id="KW-0813">Transport</keyword>
<proteinExistence type="inferred from homology"/>
<evidence type="ECO:0000256" key="5">
    <source>
        <dbReference type="ARBA" id="ARBA00022824"/>
    </source>
</evidence>
<dbReference type="InterPro" id="IPR036300">
    <property type="entry name" value="MIR_dom_sf"/>
</dbReference>
<dbReference type="InterPro" id="IPR000699">
    <property type="entry name" value="RIH_dom"/>
</dbReference>
<keyword evidence="9" id="KW-0675">Receptor</keyword>
<dbReference type="GO" id="GO:0005220">
    <property type="term" value="F:inositol 1,4,5-trisphosphate-gated calcium channel activity"/>
    <property type="evidence" value="ECO:0007669"/>
    <property type="project" value="InterPro"/>
</dbReference>
<dbReference type="PANTHER" id="PTHR13715:SF99">
    <property type="entry name" value="INOSITOL 1,4,5-TRISPHOSPHATE RECEPTOR-LIKE PROTEIN A"/>
    <property type="match status" value="1"/>
</dbReference>
<evidence type="ECO:0000259" key="15">
    <source>
        <dbReference type="Pfam" id="PF01365"/>
    </source>
</evidence>
<evidence type="ECO:0000256" key="7">
    <source>
        <dbReference type="ARBA" id="ARBA00023065"/>
    </source>
</evidence>
<name>W4GUX3_APHAT</name>
<dbReference type="STRING" id="112090.W4GUX3"/>
<feature type="transmembrane region" description="Helical" evidence="13">
    <location>
        <begin position="2315"/>
        <end position="2333"/>
    </location>
</feature>
<dbReference type="Gene3D" id="1.10.287.70">
    <property type="match status" value="1"/>
</dbReference>
<dbReference type="GeneID" id="20806820"/>
<evidence type="ECO:0000256" key="12">
    <source>
        <dbReference type="SAM" id="MobiDB-lite"/>
    </source>
</evidence>
<dbReference type="GO" id="GO:0005789">
    <property type="term" value="C:endoplasmic reticulum membrane"/>
    <property type="evidence" value="ECO:0007669"/>
    <property type="project" value="UniProtKB-SubCell"/>
</dbReference>
<comment type="similarity">
    <text evidence="2">Belongs to the InsP3 receptor family.</text>
</comment>
<dbReference type="InterPro" id="IPR014821">
    <property type="entry name" value="Ins145_P3_rcpt"/>
</dbReference>
<dbReference type="Pfam" id="PF08709">
    <property type="entry name" value="Ins145_P3_rec"/>
    <property type="match status" value="1"/>
</dbReference>
<keyword evidence="6 13" id="KW-1133">Transmembrane helix</keyword>
<dbReference type="Gene3D" id="2.80.10.50">
    <property type="match status" value="2"/>
</dbReference>
<feature type="domain" description="RyR/IP3R Homology associated" evidence="16">
    <location>
        <begin position="1844"/>
        <end position="1925"/>
    </location>
</feature>
<dbReference type="EMBL" id="KI913121">
    <property type="protein sequence ID" value="ETV83091.1"/>
    <property type="molecule type" value="Genomic_DNA"/>
</dbReference>
<sequence length="2703" mass="300722">MATTFGSPSADTTSRIVEAGQDPRQHCLLFGLPIVLFNQQLPGYVGAEGFGDLRVTLLKTSARPLRSSGAASSTDGDNDDDAEIDVELIKHNFNERVFVVLPAQQHAASTALQKYLIDHESDPSSALEIRLRESARLEKRLNDDAVHASHGQVVTYGQTIQLLHVNSSKYIAVRPRVLSDTERDAMKVELVATAFEDAHFQIQSPYRHLSPGDEVLLQDDVTFASGTWQVQLHVGHGLSVAQHSAGGAEFVELNGSATGDAFFIHRFAHIDIPPQCLRGGDLVRFMHCRAGAFLYGNGGSQDLLQVRLCHQPADETGGVHSVQSLWQVQHVDILNGNEVTVTSVCCVRHVASRQFLVVDDHNGIQTCSLTPHRSSRCQFTLATESFLSGRLLRHDRPLFLKHVATGGWVGLPPGASDPTTTFLESSTGSSVDKTNAFRLQIIQPSEATESLFLLSLLPQLQRVNDELHHILHQTVVNTHNLRSSTLWIVHILDELARFCMDNRDDDRGTPIAARQNVLVEMNCISLVVGLLQRPFVDWSGPLAMSMCSSQDGEPSSPISSWDDELHGSIRAICQRSYKLLVHLVRLNPKTSVVCAAHIGTFGRQVGFDLHAEALVQELLCSSESLVTTICDNVVTLFVTLLRERGRRAEYVDYLTKLCQFKTTGIPAKQVALCGHLFPTVPSSPPCRILLEVRCIKPNVLHVCHPDTNEWLSIADLIATDKALARYFLTTIRMLSSMSWSRNYIAIHAVEQHFPRDAVLAVVRDCHVHTKMRAAFCKLLAAVYVDRLPHEVRPRPKLIFVSPAVSLGPETAQRPAHQNHDAGDRLFFVALKQTLNETLAACEGTLTASQSHLLLGMLPLCLQMMSFGCYTDETELKTLVQVLVPLLKDRSALKKPVMSPTSTMNRLRNYSLRHALPSTDDVRPAVSTDKLHPHTLATTPPITGPSLTTEASAASPMANSPQRQNTPRKQHSIVKCKLLVCQILTWSLHLSLDAQLDALVHWFFTQSIVHVESHALGDNARAVEIDAQWTTHQAPLGTACEALFRHATLFDRLVHGHDLTSALLSLLACEYPALVSAALDLLGSSFNVHRELRKHLDHVIVVPSDRVFSIYTTMQASASVLRLYEETSETWLSVRAGETWNDVLGSLLWFTDALATTDDLVQVQQLVRGLGVDDLVLNITRSLGTFLLTTPRTSSNRVFLRRQEHLLDGCYRFFVLYTWHHHDAQVKLHQQVDFFKDCVAHRHMPASILYALYHNNLVLCRSRPPWLVSFVVDMIDQGGAVAEHVDILTALAVCSGVPIKENQNAISLQMLASHRKPHVVDVSLEWSFVSNDNENIATLETLLESPQTDVLRVRRKALFDDTHPVSTAFNNHTTTTHSIQERILNLVDRYISTGDESHVKQPPLMPFVFSHKATACKLVGTIDTPPRPGLYQAKLLDLLANLTLGANFVCEARLQGLIPLDVLLRTLHRKQLRLPLKCKLVKVLHEGWLHTEQFVAEVAGSHMLVQFIVSQASIVRDMVPRMKPGRTHESIFVWECLLPMLLHYFEHHCDGSLNAELVGPLNDFADMFQSVVDQWNPKWVDNSTTTSCSETTLETLDRFLHVASTLLMDRPTPSSAVQTKPTPTSHVLPRAGLSLAQSTLKSFAKWLHVAPFFAASIDCDKALMLDAFMRTHTADALRRHTRLSVVRVHPAKPNATGLSDSVDFKFIVARLIAHANNSEIRVGLLAQHSTLEVLTILEQVSSSRSTQALLHLLGAPKMVVELSCRACDTDVATHKALVLLAMSLLRNGGLDAQHQFFDLLSGGKNVKWFERVGTHLRTAIAVVDTGRLHPKTDGQDASIDRNQDTTHVLEMLRLLCEGHHTKFQNLLRHQPSSHPSVNIVELVVQLFNELVRTITPASVPVLKKTFQAIVEFIQGPCEGNQVAVVDPTEHHRGGCNFIDSINALLSMSNTDPAYSPGDLYSLKYMCSLALVALVEGRTDTTIHDRMGSLLSMRLLKETLVAVYASFAKWHEGHYTEAAFDPDLLSVEGRQRDNYIVRLIKITLGQAHVPPTEPQTPTTGPDKPSAHDENGPTATPRLGSLMLSSSPPPSFQFMLNAGFNIYILFHRLLEVPGVGHVLRSSLLPSDAELRELDEPPITFMNPVVAAFSARRRLRRLTLLMKSDRDVSYAEAYAFFRKHCASVEVHVGGQSSPLPDHLGGAAASGGTTRRLQRFYFPKPPVCAFLTSDMRDTVMEDINRDSPAEKIQDLFQRSDAIIAEMTHRYLMSFAGDKLFTWGKLVSFGVAIVLNVLLIACYVDMGDPRFKDLTLPFQSQDDRQYHIGCVGTIGGVPTMSIVRAFGLLQVIVSVGIVVLYAFTYGPLIMLEGWKRHAANGKTVSTSPGHADTFPSHRSPPPLSQPSTSITTLSHSAAAYTWTIGGVQFENVRLTNIVRSLGFLLLNPVYVYYVVYLSMAILGFAGHNFLFAFHLFDILLRFPELTIIVHAVAWPWKSLVLSFCLMMIAIYIFAIVGFTYFRHQFPTVASSVVNSTDAVAECGMLLSCYLTTFDQTFKNNGGIGAHLATQTPDDLMNWGPRLVFDNLFNIVILLIIVNIFFGIIIDTFGDQRSRMEARLNDIAGKCFICNLSRETFDRLAPLGFEHHVKNEHDLWNYVFLVAHLRFKSETEFDGVEQFLWRCIRHDDYSFVPLYHALALKNTLPDKQHRHGIV</sequence>
<keyword evidence="10" id="KW-1071">Ligand-gated ion channel</keyword>
<keyword evidence="5" id="KW-0256">Endoplasmic reticulum</keyword>
<feature type="transmembrane region" description="Helical" evidence="13">
    <location>
        <begin position="2433"/>
        <end position="2455"/>
    </location>
</feature>
<dbReference type="RefSeq" id="XP_009827762.1">
    <property type="nucleotide sequence ID" value="XM_009829460.1"/>
</dbReference>
<dbReference type="PANTHER" id="PTHR13715">
    <property type="entry name" value="RYANODINE RECEPTOR AND IP3 RECEPTOR"/>
    <property type="match status" value="1"/>
</dbReference>
<evidence type="ECO:0000259" key="17">
    <source>
        <dbReference type="Pfam" id="PF08709"/>
    </source>
</evidence>
<feature type="transmembrane region" description="Helical" evidence="13">
    <location>
        <begin position="2489"/>
        <end position="2511"/>
    </location>
</feature>
<comment type="subcellular location">
    <subcellularLocation>
        <location evidence="1">Endoplasmic reticulum membrane</location>
        <topology evidence="1">Multi-pass membrane protein</topology>
    </subcellularLocation>
</comment>
<evidence type="ECO:0000256" key="11">
    <source>
        <dbReference type="ARBA" id="ARBA00023303"/>
    </source>
</evidence>
<evidence type="ECO:0000256" key="1">
    <source>
        <dbReference type="ARBA" id="ARBA00004477"/>
    </source>
</evidence>
<evidence type="ECO:0000256" key="2">
    <source>
        <dbReference type="ARBA" id="ARBA00009453"/>
    </source>
</evidence>
<feature type="domain" description="RIH" evidence="15">
    <location>
        <begin position="508"/>
        <end position="678"/>
    </location>
</feature>
<keyword evidence="4 13" id="KW-0812">Transmembrane</keyword>
<feature type="domain" description="Ion transport" evidence="14">
    <location>
        <begin position="2433"/>
        <end position="2604"/>
    </location>
</feature>
<reference evidence="18" key="1">
    <citation type="submission" date="2013-12" db="EMBL/GenBank/DDBJ databases">
        <title>The Genome Sequence of Aphanomyces astaci APO3.</title>
        <authorList>
            <consortium name="The Broad Institute Genomics Platform"/>
            <person name="Russ C."/>
            <person name="Tyler B."/>
            <person name="van West P."/>
            <person name="Dieguez-Uribeondo J."/>
            <person name="Young S.K."/>
            <person name="Zeng Q."/>
            <person name="Gargeya S."/>
            <person name="Fitzgerald M."/>
            <person name="Abouelleil A."/>
            <person name="Alvarado L."/>
            <person name="Chapman S.B."/>
            <person name="Gainer-Dewar J."/>
            <person name="Goldberg J."/>
            <person name="Griggs A."/>
            <person name="Gujja S."/>
            <person name="Hansen M."/>
            <person name="Howarth C."/>
            <person name="Imamovic A."/>
            <person name="Ireland A."/>
            <person name="Larimer J."/>
            <person name="McCowan C."/>
            <person name="Murphy C."/>
            <person name="Pearson M."/>
            <person name="Poon T.W."/>
            <person name="Priest M."/>
            <person name="Roberts A."/>
            <person name="Saif S."/>
            <person name="Shea T."/>
            <person name="Sykes S."/>
            <person name="Wortman J."/>
            <person name="Nusbaum C."/>
            <person name="Birren B."/>
        </authorList>
    </citation>
    <scope>NUCLEOTIDE SEQUENCE [LARGE SCALE GENOMIC DNA]</scope>
    <source>
        <strain evidence="18">APO3</strain>
    </source>
</reference>
<dbReference type="InterPro" id="IPR005821">
    <property type="entry name" value="Ion_trans_dom"/>
</dbReference>
<evidence type="ECO:0000256" key="13">
    <source>
        <dbReference type="SAM" id="Phobius"/>
    </source>
</evidence>
<organism evidence="18">
    <name type="scientific">Aphanomyces astaci</name>
    <name type="common">Crayfish plague agent</name>
    <dbReference type="NCBI Taxonomy" id="112090"/>
    <lineage>
        <taxon>Eukaryota</taxon>
        <taxon>Sar</taxon>
        <taxon>Stramenopiles</taxon>
        <taxon>Oomycota</taxon>
        <taxon>Saprolegniomycetes</taxon>
        <taxon>Saprolegniales</taxon>
        <taxon>Verrucalvaceae</taxon>
        <taxon>Aphanomyces</taxon>
    </lineage>
</organism>
<feature type="transmembrane region" description="Helical" evidence="13">
    <location>
        <begin position="2270"/>
        <end position="2294"/>
    </location>
</feature>
<feature type="domain" description="Inositol 1,4,5-trisphosphate/ryanodine receptor" evidence="17">
    <location>
        <begin position="90"/>
        <end position="236"/>
    </location>
</feature>
<gene>
    <name evidence="18" type="ORF">H257_04824</name>
</gene>